<dbReference type="Proteomes" id="UP001221302">
    <property type="component" value="Unassembled WGS sequence"/>
</dbReference>
<accession>A0AAE3NZG4</accession>
<proteinExistence type="predicted"/>
<dbReference type="RefSeq" id="WP_321536677.1">
    <property type="nucleotide sequence ID" value="NZ_JARGDL010000021.1"/>
</dbReference>
<gene>
    <name evidence="2" type="ORF">P0M35_12145</name>
</gene>
<reference evidence="2" key="1">
    <citation type="submission" date="2023-03" db="EMBL/GenBank/DDBJ databases">
        <title>Stygiobacter electus gen. nov., sp. nov., facultatively anaerobic thermotolerant bacterium of the class Ignavibacteria from a well of Yessentuki mineral water deposit.</title>
        <authorList>
            <person name="Podosokorskaya O.A."/>
            <person name="Elcheninov A.G."/>
            <person name="Petrova N.F."/>
            <person name="Zavarzina D.G."/>
            <person name="Kublanov I.V."/>
            <person name="Merkel A.Y."/>
        </authorList>
    </citation>
    <scope>NUCLEOTIDE SEQUENCE</scope>
    <source>
        <strain evidence="2">09-Me</strain>
    </source>
</reference>
<dbReference type="CDD" id="cd00198">
    <property type="entry name" value="vWFA"/>
    <property type="match status" value="1"/>
</dbReference>
<evidence type="ECO:0000313" key="2">
    <source>
        <dbReference type="EMBL" id="MDF1612906.1"/>
    </source>
</evidence>
<dbReference type="EMBL" id="JARGDL010000021">
    <property type="protein sequence ID" value="MDF1612906.1"/>
    <property type="molecule type" value="Genomic_DNA"/>
</dbReference>
<evidence type="ECO:0000259" key="1">
    <source>
        <dbReference type="Pfam" id="PF01882"/>
    </source>
</evidence>
<name>A0AAE3NZG4_9BACT</name>
<dbReference type="Gene3D" id="3.40.50.410">
    <property type="entry name" value="von Willebrand factor, type A domain"/>
    <property type="match status" value="1"/>
</dbReference>
<dbReference type="SUPFAM" id="SSF53300">
    <property type="entry name" value="vWA-like"/>
    <property type="match status" value="1"/>
</dbReference>
<keyword evidence="3" id="KW-1185">Reference proteome</keyword>
<dbReference type="InterPro" id="IPR036465">
    <property type="entry name" value="vWFA_dom_sf"/>
</dbReference>
<dbReference type="PANTHER" id="PTHR33608:SF7">
    <property type="entry name" value="DUF58 DOMAIN-CONTAINING PROTEIN"/>
    <property type="match status" value="1"/>
</dbReference>
<dbReference type="AlphaFoldDB" id="A0AAE3NZG4"/>
<evidence type="ECO:0000313" key="3">
    <source>
        <dbReference type="Proteomes" id="UP001221302"/>
    </source>
</evidence>
<organism evidence="2 3">
    <name type="scientific">Stygiobacter electus</name>
    <dbReference type="NCBI Taxonomy" id="3032292"/>
    <lineage>
        <taxon>Bacteria</taxon>
        <taxon>Pseudomonadati</taxon>
        <taxon>Ignavibacteriota</taxon>
        <taxon>Ignavibacteria</taxon>
        <taxon>Ignavibacteriales</taxon>
        <taxon>Melioribacteraceae</taxon>
        <taxon>Stygiobacter</taxon>
    </lineage>
</organism>
<feature type="domain" description="DUF58" evidence="1">
    <location>
        <begin position="52"/>
        <end position="257"/>
    </location>
</feature>
<comment type="caution">
    <text evidence="2">The sequence shown here is derived from an EMBL/GenBank/DDBJ whole genome shotgun (WGS) entry which is preliminary data.</text>
</comment>
<sequence length="302" mass="34995">MSIKKADVKKYLDPEVISGLKSLELRAKMIVEGFMVGLHRSPYHGFSVEFAEYRPYIQGDSIRNIDWKVFAKTEKYYLKKYEDETNLICNIFIDCSKSMNFKHSAKVTKLDYAINLAAALSYILINQQDSVGLVVYSDNVKEYLQPKSSRFYLKTIFTELANIKSDGKTNTSIALNSIADKIKKRGLTIIISDFFDDLNSTISAIKKIHFKKNEIIIFQILDPIEINFGFERDSTFIDLETNEKLSSQPHHIQLAYQEAMNEFLTKLKRECLNLNIDYNLIETNQTFEKALLSYFAKREKLH</sequence>
<dbReference type="PANTHER" id="PTHR33608">
    <property type="entry name" value="BLL2464 PROTEIN"/>
    <property type="match status" value="1"/>
</dbReference>
<protein>
    <submittedName>
        <fullName evidence="2">DUF58 domain-containing protein</fullName>
    </submittedName>
</protein>
<dbReference type="InterPro" id="IPR002881">
    <property type="entry name" value="DUF58"/>
</dbReference>
<dbReference type="Pfam" id="PF01882">
    <property type="entry name" value="DUF58"/>
    <property type="match status" value="1"/>
</dbReference>